<dbReference type="InterPro" id="IPR004033">
    <property type="entry name" value="UbiE/COQ5_MeTrFase"/>
</dbReference>
<dbReference type="NCBIfam" id="TIGR01934">
    <property type="entry name" value="MenG_MenH_UbiE"/>
    <property type="match status" value="1"/>
</dbReference>
<dbReference type="Pfam" id="PF01209">
    <property type="entry name" value="Ubie_methyltran"/>
    <property type="match status" value="1"/>
</dbReference>
<dbReference type="InterPro" id="IPR023576">
    <property type="entry name" value="UbiE/COQ5_MeTrFase_CS"/>
</dbReference>
<dbReference type="CDD" id="cd02440">
    <property type="entry name" value="AdoMet_MTases"/>
    <property type="match status" value="1"/>
</dbReference>
<proteinExistence type="inferred from homology"/>
<dbReference type="EMBL" id="UINC01019569">
    <property type="protein sequence ID" value="SVA82935.1"/>
    <property type="molecule type" value="Genomic_DNA"/>
</dbReference>
<dbReference type="GO" id="GO:0042181">
    <property type="term" value="P:ketone biosynthetic process"/>
    <property type="evidence" value="ECO:0007669"/>
    <property type="project" value="UniProtKB-ARBA"/>
</dbReference>
<dbReference type="PANTHER" id="PTHR43591:SF24">
    <property type="entry name" value="2-METHOXY-6-POLYPRENYL-1,4-BENZOQUINOL METHYLASE, MITOCHONDRIAL"/>
    <property type="match status" value="1"/>
</dbReference>
<dbReference type="InterPro" id="IPR029063">
    <property type="entry name" value="SAM-dependent_MTases_sf"/>
</dbReference>
<evidence type="ECO:0000256" key="1">
    <source>
        <dbReference type="ARBA" id="ARBA00022603"/>
    </source>
</evidence>
<evidence type="ECO:0000256" key="3">
    <source>
        <dbReference type="ARBA" id="ARBA00022691"/>
    </source>
</evidence>
<protein>
    <recommendedName>
        <fullName evidence="5">Demethylmenaquinone methyltransferase</fullName>
    </recommendedName>
</protein>
<sequence length="225" mass="24658">MFNAIAPRYDILNRLLSAGFDRRWRARAIAELELSGQETLVDLCTGTGDLALAAIRSRRSGARHVVGIDFASAMLHLGAQKIQRCASSSSVHLMRGDVSCIPLSDESADVVTIGFGIRNVSDSKLVCAEIRRVLRSGGRLAILEFSMPSTAIFRGLYRWYFTHFLPRLGRLVSRHSEAYSYLPASVQSFLTPAALSALLVESGFTNVRTIPLTCGVVYLHLATRA</sequence>
<dbReference type="GO" id="GO:0032259">
    <property type="term" value="P:methylation"/>
    <property type="evidence" value="ECO:0007669"/>
    <property type="project" value="UniProtKB-KW"/>
</dbReference>
<name>A0A381Z112_9ZZZZ</name>
<evidence type="ECO:0000313" key="4">
    <source>
        <dbReference type="EMBL" id="SVA82935.1"/>
    </source>
</evidence>
<dbReference type="PANTHER" id="PTHR43591">
    <property type="entry name" value="METHYLTRANSFERASE"/>
    <property type="match status" value="1"/>
</dbReference>
<keyword evidence="1" id="KW-0489">Methyltransferase</keyword>
<dbReference type="GO" id="GO:0008168">
    <property type="term" value="F:methyltransferase activity"/>
    <property type="evidence" value="ECO:0007669"/>
    <property type="project" value="UniProtKB-KW"/>
</dbReference>
<keyword evidence="3" id="KW-0949">S-adenosyl-L-methionine</keyword>
<dbReference type="NCBIfam" id="NF001244">
    <property type="entry name" value="PRK00216.1-5"/>
    <property type="match status" value="1"/>
</dbReference>
<evidence type="ECO:0008006" key="5">
    <source>
        <dbReference type="Google" id="ProtNLM"/>
    </source>
</evidence>
<dbReference type="PROSITE" id="PS01183">
    <property type="entry name" value="UBIE_1"/>
    <property type="match status" value="1"/>
</dbReference>
<dbReference type="HAMAP" id="MF_01813">
    <property type="entry name" value="MenG_UbiE_methyltr"/>
    <property type="match status" value="1"/>
</dbReference>
<keyword evidence="2" id="KW-0808">Transferase</keyword>
<reference evidence="4" key="1">
    <citation type="submission" date="2018-05" db="EMBL/GenBank/DDBJ databases">
        <authorList>
            <person name="Lanie J.A."/>
            <person name="Ng W.-L."/>
            <person name="Kazmierczak K.M."/>
            <person name="Andrzejewski T.M."/>
            <person name="Davidsen T.M."/>
            <person name="Wayne K.J."/>
            <person name="Tettelin H."/>
            <person name="Glass J.I."/>
            <person name="Rusch D."/>
            <person name="Podicherti R."/>
            <person name="Tsui H.-C.T."/>
            <person name="Winkler M.E."/>
        </authorList>
    </citation>
    <scope>NUCLEOTIDE SEQUENCE</scope>
</reference>
<evidence type="ECO:0000256" key="2">
    <source>
        <dbReference type="ARBA" id="ARBA00022679"/>
    </source>
</evidence>
<gene>
    <name evidence="4" type="ORF">METZ01_LOCUS135789</name>
</gene>
<dbReference type="SUPFAM" id="SSF53335">
    <property type="entry name" value="S-adenosyl-L-methionine-dependent methyltransferases"/>
    <property type="match status" value="1"/>
</dbReference>
<organism evidence="4">
    <name type="scientific">marine metagenome</name>
    <dbReference type="NCBI Taxonomy" id="408172"/>
    <lineage>
        <taxon>unclassified sequences</taxon>
        <taxon>metagenomes</taxon>
        <taxon>ecological metagenomes</taxon>
    </lineage>
</organism>
<dbReference type="Gene3D" id="3.40.50.150">
    <property type="entry name" value="Vaccinia Virus protein VP39"/>
    <property type="match status" value="1"/>
</dbReference>
<dbReference type="AlphaFoldDB" id="A0A381Z112"/>
<dbReference type="PROSITE" id="PS51608">
    <property type="entry name" value="SAM_MT_UBIE"/>
    <property type="match status" value="1"/>
</dbReference>
<accession>A0A381Z112</accession>